<evidence type="ECO:0000313" key="2">
    <source>
        <dbReference type="EnsemblMetazoa" id="ISCW021419-PA"/>
    </source>
</evidence>
<accession>B7Q518</accession>
<dbReference type="EnsemblMetazoa" id="ISCW021419-RA">
    <property type="protein sequence ID" value="ISCW021419-PA"/>
    <property type="gene ID" value="ISCW021419"/>
</dbReference>
<organism>
    <name type="scientific">Ixodes scapularis</name>
    <name type="common">Black-legged tick</name>
    <name type="synonym">Deer tick</name>
    <dbReference type="NCBI Taxonomy" id="6945"/>
    <lineage>
        <taxon>Eukaryota</taxon>
        <taxon>Metazoa</taxon>
        <taxon>Ecdysozoa</taxon>
        <taxon>Arthropoda</taxon>
        <taxon>Chelicerata</taxon>
        <taxon>Arachnida</taxon>
        <taxon>Acari</taxon>
        <taxon>Parasitiformes</taxon>
        <taxon>Ixodida</taxon>
        <taxon>Ixodoidea</taxon>
        <taxon>Ixodidae</taxon>
        <taxon>Ixodinae</taxon>
        <taxon>Ixodes</taxon>
    </lineage>
</organism>
<dbReference type="AlphaFoldDB" id="B7Q518"/>
<name>B7Q518_IXOSC</name>
<dbReference type="HOGENOM" id="CLU_2152032_0_0_1"/>
<dbReference type="EMBL" id="DS859021">
    <property type="protein sequence ID" value="EEC13940.1"/>
    <property type="molecule type" value="Genomic_DNA"/>
</dbReference>
<dbReference type="PaxDb" id="6945-B7Q518"/>
<proteinExistence type="predicted"/>
<dbReference type="Proteomes" id="UP000001555">
    <property type="component" value="Unassembled WGS sequence"/>
</dbReference>
<evidence type="ECO:0000313" key="1">
    <source>
        <dbReference type="EMBL" id="EEC13940.1"/>
    </source>
</evidence>
<gene>
    <name evidence="1" type="ORF">IscW_ISCW021419</name>
</gene>
<feature type="non-terminal residue" evidence="1">
    <location>
        <position position="1"/>
    </location>
</feature>
<dbReference type="EMBL" id="ABJB010343989">
    <property type="status" value="NOT_ANNOTATED_CDS"/>
    <property type="molecule type" value="Genomic_DNA"/>
</dbReference>
<dbReference type="VEuPathDB" id="VectorBase:ISCI021419"/>
<reference evidence="1 3" key="1">
    <citation type="submission" date="2008-03" db="EMBL/GenBank/DDBJ databases">
        <title>Annotation of Ixodes scapularis.</title>
        <authorList>
            <consortium name="Ixodes scapularis Genome Project Consortium"/>
            <person name="Caler E."/>
            <person name="Hannick L.I."/>
            <person name="Bidwell S."/>
            <person name="Joardar V."/>
            <person name="Thiagarajan M."/>
            <person name="Amedeo P."/>
            <person name="Galinsky K.J."/>
            <person name="Schobel S."/>
            <person name="Inman J."/>
            <person name="Hostetler J."/>
            <person name="Miller J."/>
            <person name="Hammond M."/>
            <person name="Megy K."/>
            <person name="Lawson D."/>
            <person name="Kodira C."/>
            <person name="Sutton G."/>
            <person name="Meyer J."/>
            <person name="Hill C.A."/>
            <person name="Birren B."/>
            <person name="Nene V."/>
            <person name="Collins F."/>
            <person name="Alarcon-Chaidez F."/>
            <person name="Wikel S."/>
            <person name="Strausberg R."/>
        </authorList>
    </citation>
    <scope>NUCLEOTIDE SEQUENCE [LARGE SCALE GENOMIC DNA]</scope>
    <source>
        <strain evidence="3">Wikel</strain>
        <strain evidence="1">Wikel colony</strain>
    </source>
</reference>
<sequence length="112" mass="13396">PHLPHPGPGHLRPRRLPRLPRPHELLLSLPHLLHRCPRPSFRIRLRPRPRIWLGRLRYGLRHELRWSPIRRIWLDITQTLLPGKKDKDELRFSEANVTVKTFDAANKHTDFS</sequence>
<protein>
    <submittedName>
        <fullName evidence="1 2">Uncharacterized protein</fullName>
    </submittedName>
</protein>
<keyword evidence="3" id="KW-1185">Reference proteome</keyword>
<dbReference type="InParanoid" id="B7Q518"/>
<reference evidence="2" key="2">
    <citation type="submission" date="2020-05" db="UniProtKB">
        <authorList>
            <consortium name="EnsemblMetazoa"/>
        </authorList>
    </citation>
    <scope>IDENTIFICATION</scope>
    <source>
        <strain evidence="2">wikel</strain>
    </source>
</reference>
<dbReference type="VEuPathDB" id="VectorBase:ISCW021419"/>
<evidence type="ECO:0000313" key="3">
    <source>
        <dbReference type="Proteomes" id="UP000001555"/>
    </source>
</evidence>